<accession>A0ABT7LET2</accession>
<evidence type="ECO:0000313" key="4">
    <source>
        <dbReference type="EMBL" id="MDL4843115.1"/>
    </source>
</evidence>
<proteinExistence type="predicted"/>
<dbReference type="InterPro" id="IPR029039">
    <property type="entry name" value="Flavoprotein-like_sf"/>
</dbReference>
<evidence type="ECO:0000256" key="1">
    <source>
        <dbReference type="ARBA" id="ARBA00022630"/>
    </source>
</evidence>
<keyword evidence="5" id="KW-1185">Reference proteome</keyword>
<dbReference type="EMBL" id="JASTZU010000063">
    <property type="protein sequence ID" value="MDL4843115.1"/>
    <property type="molecule type" value="Genomic_DNA"/>
</dbReference>
<sequence>MKAIYLNTSLKMGDEESNTSALIKKSKQWLEKEGVETEEIRVADYNIAFGMKPDMGQGDQWPQILAKVKEANIIIIGTPIWIGEKSSVSTLVMERLYASSSETNDKGQSIYYNKVGGAIVTGNEDGGKDAAKSILYGLQHIGFTIPPNVDAYWVGEAGPGPSYIEGGQDNEFTLKNTKTLSYNVMHFAKMLEKQPIPAKGNLL</sequence>
<organism evidence="4 5">
    <name type="scientific">Aquibacillus rhizosphaerae</name>
    <dbReference type="NCBI Taxonomy" id="3051431"/>
    <lineage>
        <taxon>Bacteria</taxon>
        <taxon>Bacillati</taxon>
        <taxon>Bacillota</taxon>
        <taxon>Bacilli</taxon>
        <taxon>Bacillales</taxon>
        <taxon>Bacillaceae</taxon>
        <taxon>Aquibacillus</taxon>
    </lineage>
</organism>
<dbReference type="PANTHER" id="PTHR43278:SF1">
    <property type="entry name" value="IRON-SULFUR FLAVOPROTEIN MJ1083"/>
    <property type="match status" value="1"/>
</dbReference>
<name>A0ABT7LET2_9BACI</name>
<evidence type="ECO:0000259" key="3">
    <source>
        <dbReference type="Pfam" id="PF03358"/>
    </source>
</evidence>
<comment type="caution">
    <text evidence="4">The sequence shown here is derived from an EMBL/GenBank/DDBJ whole genome shotgun (WGS) entry which is preliminary data.</text>
</comment>
<dbReference type="RefSeq" id="WP_285934409.1">
    <property type="nucleotide sequence ID" value="NZ_JASTZU010000063.1"/>
</dbReference>
<dbReference type="PANTHER" id="PTHR43278">
    <property type="entry name" value="NAD(P)H-DEPENDENT FMN-CONTAINING OXIDOREDUCTASE YWQN-RELATED"/>
    <property type="match status" value="1"/>
</dbReference>
<dbReference type="InterPro" id="IPR051796">
    <property type="entry name" value="ISF_SsuE-like"/>
</dbReference>
<gene>
    <name evidence="4" type="ORF">QQS35_21995</name>
</gene>
<reference evidence="4 5" key="1">
    <citation type="submission" date="2023-06" db="EMBL/GenBank/DDBJ databases">
        <title>Aquibacillus rhizosphaerae LR5S19.</title>
        <authorList>
            <person name="Sun J.-Q."/>
        </authorList>
    </citation>
    <scope>NUCLEOTIDE SEQUENCE [LARGE SCALE GENOMIC DNA]</scope>
    <source>
        <strain evidence="4 5">LR5S19</strain>
    </source>
</reference>
<keyword evidence="1" id="KW-0285">Flavoprotein</keyword>
<dbReference type="SUPFAM" id="SSF52218">
    <property type="entry name" value="Flavoproteins"/>
    <property type="match status" value="1"/>
</dbReference>
<evidence type="ECO:0000313" key="5">
    <source>
        <dbReference type="Proteomes" id="UP001235343"/>
    </source>
</evidence>
<keyword evidence="2" id="KW-0288">FMN</keyword>
<protein>
    <submittedName>
        <fullName evidence="4">NAD(P)H-dependent oxidoreductase</fullName>
    </submittedName>
</protein>
<evidence type="ECO:0000256" key="2">
    <source>
        <dbReference type="ARBA" id="ARBA00022643"/>
    </source>
</evidence>
<dbReference type="Proteomes" id="UP001235343">
    <property type="component" value="Unassembled WGS sequence"/>
</dbReference>
<feature type="domain" description="NADPH-dependent FMN reductase-like" evidence="3">
    <location>
        <begin position="1"/>
        <end position="148"/>
    </location>
</feature>
<dbReference type="Pfam" id="PF03358">
    <property type="entry name" value="FMN_red"/>
    <property type="match status" value="1"/>
</dbReference>
<dbReference type="InterPro" id="IPR005025">
    <property type="entry name" value="FMN_Rdtase-like_dom"/>
</dbReference>
<dbReference type="Gene3D" id="3.40.50.360">
    <property type="match status" value="1"/>
</dbReference>